<dbReference type="InterPro" id="IPR000014">
    <property type="entry name" value="PAS"/>
</dbReference>
<dbReference type="InterPro" id="IPR013655">
    <property type="entry name" value="PAS_fold_3"/>
</dbReference>
<dbReference type="InterPro" id="IPR050482">
    <property type="entry name" value="Sensor_HK_TwoCompSys"/>
</dbReference>
<dbReference type="InterPro" id="IPR001789">
    <property type="entry name" value="Sig_transdc_resp-reg_receiver"/>
</dbReference>
<dbReference type="Proteomes" id="UP000220527">
    <property type="component" value="Unassembled WGS sequence"/>
</dbReference>
<comment type="caution">
    <text evidence="14">The sequence shown here is derived from an EMBL/GenBank/DDBJ whole genome shotgun (WGS) entry which is preliminary data.</text>
</comment>
<evidence type="ECO:0000259" key="13">
    <source>
        <dbReference type="PROSITE" id="PS50113"/>
    </source>
</evidence>
<dbReference type="InterPro" id="IPR000700">
    <property type="entry name" value="PAS-assoc_C"/>
</dbReference>
<dbReference type="InterPro" id="IPR011712">
    <property type="entry name" value="Sig_transdc_His_kin_sub3_dim/P"/>
</dbReference>
<keyword evidence="9" id="KW-0597">Phosphoprotein</keyword>
<dbReference type="SMART" id="SM00091">
    <property type="entry name" value="PAS"/>
    <property type="match status" value="1"/>
</dbReference>
<dbReference type="InterPro" id="IPR003018">
    <property type="entry name" value="GAF"/>
</dbReference>
<evidence type="ECO:0000256" key="9">
    <source>
        <dbReference type="PROSITE-ProRule" id="PRU00169"/>
    </source>
</evidence>
<dbReference type="AlphaFoldDB" id="A0A2A6REE2"/>
<feature type="domain" description="Response regulatory" evidence="11">
    <location>
        <begin position="6"/>
        <end position="121"/>
    </location>
</feature>
<feature type="modified residue" description="4-aspartylphosphate" evidence="9">
    <location>
        <position position="56"/>
    </location>
</feature>
<evidence type="ECO:0000259" key="11">
    <source>
        <dbReference type="PROSITE" id="PS50110"/>
    </source>
</evidence>
<dbReference type="InterPro" id="IPR005467">
    <property type="entry name" value="His_kinase_dom"/>
</dbReference>
<keyword evidence="3" id="KW-0808">Transferase</keyword>
<keyword evidence="5" id="KW-0418">Kinase</keyword>
<keyword evidence="4" id="KW-0812">Transmembrane</keyword>
<dbReference type="SUPFAM" id="SSF55874">
    <property type="entry name" value="ATPase domain of HSP90 chaperone/DNA topoisomerase II/histidine kinase"/>
    <property type="match status" value="1"/>
</dbReference>
<dbReference type="InterPro" id="IPR036890">
    <property type="entry name" value="HATPase_C_sf"/>
</dbReference>
<evidence type="ECO:0000256" key="4">
    <source>
        <dbReference type="ARBA" id="ARBA00022692"/>
    </source>
</evidence>
<dbReference type="PROSITE" id="PS50109">
    <property type="entry name" value="HIS_KIN"/>
    <property type="match status" value="1"/>
</dbReference>
<dbReference type="InterPro" id="IPR011006">
    <property type="entry name" value="CheY-like_superfamily"/>
</dbReference>
<dbReference type="EMBL" id="NQWI01000164">
    <property type="protein sequence ID" value="PDW00835.1"/>
    <property type="molecule type" value="Genomic_DNA"/>
</dbReference>
<dbReference type="PANTHER" id="PTHR24421">
    <property type="entry name" value="NITRATE/NITRITE SENSOR PROTEIN NARX-RELATED"/>
    <property type="match status" value="1"/>
</dbReference>
<dbReference type="NCBIfam" id="TIGR00229">
    <property type="entry name" value="sensory_box"/>
    <property type="match status" value="1"/>
</dbReference>
<accession>A0A2A6REE2</accession>
<evidence type="ECO:0000313" key="14">
    <source>
        <dbReference type="EMBL" id="PDW00835.1"/>
    </source>
</evidence>
<dbReference type="Gene3D" id="3.30.450.20">
    <property type="entry name" value="PAS domain"/>
    <property type="match status" value="1"/>
</dbReference>
<sequence length="658" mass="73039">MTTPLNLLILEDRDADALLIVHALRQAGFDPAWRQVCAEPDYRAALTSPPDLILADYTLPQFDALRALDLLIELELEIPFIIVSGTIGEEMAVAALQRGAADYLLKDRLSRLGMAVHNALQGQQLRREQQAALASLRHSERRFRALIEHSVDGVALVDAHGIITYISPAAERILGFPLDEFVGSEALTFIHPRDHQNLRYLVKRLAPTGDVANLEVRVRHQDGTWRWIEAFFRNLLTDPAIEATVVNYRDITARIATADELRRFTDELVNLHHLERRARLQAETLRAANLALTQSLEFETVVESLFSALARLVPNTRASLFMLNDGSLSAAYSFVPGRDALVSSLALDSIELESSPLAQAVLQSGEGRIIDTAEQSMLGVPLLAQGSLIGLCVIEAYEDVKLSVDHLRWTEAVAAQAAVAIQNARLFDEVQYARQRLQTLSHKLIQAQEVERRHLARELHDEIGQVLIALQMNMRGVAQGKLDPKQQARLLDSSTLVDRLIQQVRSLSRELRPPLLDDLGLVPALNWHLDQIATRFGIDIKLTTQLNSQRMPSQVELSIFRIAQEALNNIIKHAQATRVRVELRQNEAMLRLIISDNGIGFETDAAQLRAASGASLGLINMQERALLANGTFEIISAPEAGTCVCACFTLDATLRKSP</sequence>
<dbReference type="RefSeq" id="WP_097645867.1">
    <property type="nucleotide sequence ID" value="NZ_NQWI01000164.1"/>
</dbReference>
<comment type="subcellular location">
    <subcellularLocation>
        <location evidence="1">Cell membrane</location>
        <topology evidence="1">Multi-pass membrane protein</topology>
    </subcellularLocation>
</comment>
<evidence type="ECO:0000256" key="6">
    <source>
        <dbReference type="ARBA" id="ARBA00022989"/>
    </source>
</evidence>
<dbReference type="Pfam" id="PF00072">
    <property type="entry name" value="Response_reg"/>
    <property type="match status" value="1"/>
</dbReference>
<dbReference type="SUPFAM" id="SSF55785">
    <property type="entry name" value="PYP-like sensor domain (PAS domain)"/>
    <property type="match status" value="1"/>
</dbReference>
<evidence type="ECO:0000256" key="8">
    <source>
        <dbReference type="ARBA" id="ARBA00023136"/>
    </source>
</evidence>
<organism evidence="14 15">
    <name type="scientific">Candidatus Viridilinea mediisalina</name>
    <dbReference type="NCBI Taxonomy" id="2024553"/>
    <lineage>
        <taxon>Bacteria</taxon>
        <taxon>Bacillati</taxon>
        <taxon>Chloroflexota</taxon>
        <taxon>Chloroflexia</taxon>
        <taxon>Chloroflexales</taxon>
        <taxon>Chloroflexineae</taxon>
        <taxon>Oscillochloridaceae</taxon>
        <taxon>Candidatus Viridilinea</taxon>
    </lineage>
</organism>
<evidence type="ECO:0000259" key="10">
    <source>
        <dbReference type="PROSITE" id="PS50109"/>
    </source>
</evidence>
<protein>
    <recommendedName>
        <fullName evidence="16">Histidine kinase</fullName>
    </recommendedName>
</protein>
<dbReference type="Pfam" id="PF13492">
    <property type="entry name" value="GAF_3"/>
    <property type="match status" value="1"/>
</dbReference>
<evidence type="ECO:0000256" key="5">
    <source>
        <dbReference type="ARBA" id="ARBA00022777"/>
    </source>
</evidence>
<keyword evidence="2" id="KW-1003">Cell membrane</keyword>
<dbReference type="Pfam" id="PF02518">
    <property type="entry name" value="HATPase_c"/>
    <property type="match status" value="1"/>
</dbReference>
<reference evidence="15" key="1">
    <citation type="submission" date="2017-08" db="EMBL/GenBank/DDBJ databases">
        <authorList>
            <person name="Grouzdev D.S."/>
            <person name="Gaisin V.A."/>
            <person name="Rysina M.S."/>
            <person name="Gorlenko V.M."/>
        </authorList>
    </citation>
    <scope>NUCLEOTIDE SEQUENCE [LARGE SCALE GENOMIC DNA]</scope>
    <source>
        <strain evidence="15">Kir15-3F</strain>
    </source>
</reference>
<keyword evidence="7" id="KW-0902">Two-component regulatory system</keyword>
<dbReference type="InterPro" id="IPR029016">
    <property type="entry name" value="GAF-like_dom_sf"/>
</dbReference>
<dbReference type="Gene3D" id="3.40.50.2300">
    <property type="match status" value="1"/>
</dbReference>
<dbReference type="CDD" id="cd16917">
    <property type="entry name" value="HATPase_UhpB-NarQ-NarX-like"/>
    <property type="match status" value="1"/>
</dbReference>
<dbReference type="PROSITE" id="PS50110">
    <property type="entry name" value="RESPONSE_REGULATORY"/>
    <property type="match status" value="1"/>
</dbReference>
<dbReference type="Pfam" id="PF08447">
    <property type="entry name" value="PAS_3"/>
    <property type="match status" value="1"/>
</dbReference>
<evidence type="ECO:0000256" key="2">
    <source>
        <dbReference type="ARBA" id="ARBA00022475"/>
    </source>
</evidence>
<evidence type="ECO:0008006" key="16">
    <source>
        <dbReference type="Google" id="ProtNLM"/>
    </source>
</evidence>
<keyword evidence="8" id="KW-0472">Membrane</keyword>
<dbReference type="PANTHER" id="PTHR24421:SF37">
    <property type="entry name" value="SENSOR HISTIDINE KINASE NARS"/>
    <property type="match status" value="1"/>
</dbReference>
<dbReference type="GO" id="GO:0046983">
    <property type="term" value="F:protein dimerization activity"/>
    <property type="evidence" value="ECO:0007669"/>
    <property type="project" value="InterPro"/>
</dbReference>
<dbReference type="PROSITE" id="PS50112">
    <property type="entry name" value="PAS"/>
    <property type="match status" value="1"/>
</dbReference>
<dbReference type="CDD" id="cd00156">
    <property type="entry name" value="REC"/>
    <property type="match status" value="1"/>
</dbReference>
<keyword evidence="6" id="KW-1133">Transmembrane helix</keyword>
<keyword evidence="15" id="KW-1185">Reference proteome</keyword>
<dbReference type="GO" id="GO:0000155">
    <property type="term" value="F:phosphorelay sensor kinase activity"/>
    <property type="evidence" value="ECO:0007669"/>
    <property type="project" value="InterPro"/>
</dbReference>
<dbReference type="OrthoDB" id="9781904at2"/>
<dbReference type="Pfam" id="PF07730">
    <property type="entry name" value="HisKA_3"/>
    <property type="match status" value="1"/>
</dbReference>
<dbReference type="Gene3D" id="3.30.565.10">
    <property type="entry name" value="Histidine kinase-like ATPase, C-terminal domain"/>
    <property type="match status" value="1"/>
</dbReference>
<dbReference type="PROSITE" id="PS50113">
    <property type="entry name" value="PAC"/>
    <property type="match status" value="1"/>
</dbReference>
<evidence type="ECO:0000256" key="1">
    <source>
        <dbReference type="ARBA" id="ARBA00004651"/>
    </source>
</evidence>
<feature type="domain" description="Histidine kinase" evidence="10">
    <location>
        <begin position="454"/>
        <end position="652"/>
    </location>
</feature>
<dbReference type="Gene3D" id="3.30.450.40">
    <property type="match status" value="1"/>
</dbReference>
<proteinExistence type="predicted"/>
<gene>
    <name evidence="14" type="ORF">CJ255_20085</name>
</gene>
<evidence type="ECO:0000259" key="12">
    <source>
        <dbReference type="PROSITE" id="PS50112"/>
    </source>
</evidence>
<evidence type="ECO:0000256" key="3">
    <source>
        <dbReference type="ARBA" id="ARBA00022679"/>
    </source>
</evidence>
<dbReference type="Gene3D" id="1.20.5.1930">
    <property type="match status" value="1"/>
</dbReference>
<dbReference type="SUPFAM" id="SSF55781">
    <property type="entry name" value="GAF domain-like"/>
    <property type="match status" value="1"/>
</dbReference>
<evidence type="ECO:0000256" key="7">
    <source>
        <dbReference type="ARBA" id="ARBA00023012"/>
    </source>
</evidence>
<feature type="domain" description="PAC" evidence="13">
    <location>
        <begin position="212"/>
        <end position="263"/>
    </location>
</feature>
<dbReference type="SUPFAM" id="SSF52172">
    <property type="entry name" value="CheY-like"/>
    <property type="match status" value="1"/>
</dbReference>
<dbReference type="InterPro" id="IPR035965">
    <property type="entry name" value="PAS-like_dom_sf"/>
</dbReference>
<dbReference type="CDD" id="cd00130">
    <property type="entry name" value="PAS"/>
    <property type="match status" value="1"/>
</dbReference>
<dbReference type="SMART" id="SM00387">
    <property type="entry name" value="HATPase_c"/>
    <property type="match status" value="1"/>
</dbReference>
<dbReference type="SMART" id="SM00448">
    <property type="entry name" value="REC"/>
    <property type="match status" value="1"/>
</dbReference>
<feature type="domain" description="PAS" evidence="12">
    <location>
        <begin position="139"/>
        <end position="209"/>
    </location>
</feature>
<dbReference type="InterPro" id="IPR003594">
    <property type="entry name" value="HATPase_dom"/>
</dbReference>
<name>A0A2A6REE2_9CHLR</name>
<dbReference type="GO" id="GO:0005886">
    <property type="term" value="C:plasma membrane"/>
    <property type="evidence" value="ECO:0007669"/>
    <property type="project" value="UniProtKB-SubCell"/>
</dbReference>
<evidence type="ECO:0000313" key="15">
    <source>
        <dbReference type="Proteomes" id="UP000220527"/>
    </source>
</evidence>
<dbReference type="SMART" id="SM00065">
    <property type="entry name" value="GAF"/>
    <property type="match status" value="1"/>
</dbReference>